<gene>
    <name evidence="1" type="ORF">B296_00052654</name>
</gene>
<dbReference type="AlphaFoldDB" id="A0A426X0L6"/>
<evidence type="ECO:0000313" key="1">
    <source>
        <dbReference type="EMBL" id="RRT33000.1"/>
    </source>
</evidence>
<organism evidence="1 2">
    <name type="scientific">Ensete ventricosum</name>
    <name type="common">Abyssinian banana</name>
    <name type="synonym">Musa ensete</name>
    <dbReference type="NCBI Taxonomy" id="4639"/>
    <lineage>
        <taxon>Eukaryota</taxon>
        <taxon>Viridiplantae</taxon>
        <taxon>Streptophyta</taxon>
        <taxon>Embryophyta</taxon>
        <taxon>Tracheophyta</taxon>
        <taxon>Spermatophyta</taxon>
        <taxon>Magnoliopsida</taxon>
        <taxon>Liliopsida</taxon>
        <taxon>Zingiberales</taxon>
        <taxon>Musaceae</taxon>
        <taxon>Ensete</taxon>
    </lineage>
</organism>
<evidence type="ECO:0000313" key="2">
    <source>
        <dbReference type="Proteomes" id="UP000287651"/>
    </source>
</evidence>
<comment type="caution">
    <text evidence="1">The sequence shown here is derived from an EMBL/GenBank/DDBJ whole genome shotgun (WGS) entry which is preliminary data.</text>
</comment>
<dbReference type="EMBL" id="AMZH03030152">
    <property type="protein sequence ID" value="RRT33000.1"/>
    <property type="molecule type" value="Genomic_DNA"/>
</dbReference>
<reference evidence="1 2" key="1">
    <citation type="journal article" date="2014" name="Agronomy (Basel)">
        <title>A Draft Genome Sequence for Ensete ventricosum, the Drought-Tolerant Tree Against Hunger.</title>
        <authorList>
            <person name="Harrison J."/>
            <person name="Moore K.A."/>
            <person name="Paszkiewicz K."/>
            <person name="Jones T."/>
            <person name="Grant M."/>
            <person name="Ambacheew D."/>
            <person name="Muzemil S."/>
            <person name="Studholme D.J."/>
        </authorList>
    </citation>
    <scope>NUCLEOTIDE SEQUENCE [LARGE SCALE GENOMIC DNA]</scope>
</reference>
<sequence length="50" mass="5447">MTTAVLHYSDSVEVPATPLPGGPTVEVDWSLNQARSFRYIPALTSAHTDF</sequence>
<name>A0A426X0L6_ENSVE</name>
<proteinExistence type="predicted"/>
<dbReference type="Proteomes" id="UP000287651">
    <property type="component" value="Unassembled WGS sequence"/>
</dbReference>
<accession>A0A426X0L6</accession>
<protein>
    <submittedName>
        <fullName evidence="1">Uncharacterized protein</fullName>
    </submittedName>
</protein>